<keyword evidence="4" id="KW-0479">Metal-binding</keyword>
<feature type="domain" description="Glycoside hydrolase family 42 N-terminal" evidence="11">
    <location>
        <begin position="15"/>
        <end position="393"/>
    </location>
</feature>
<dbReference type="Pfam" id="PF02449">
    <property type="entry name" value="Glyco_hydro_42"/>
    <property type="match status" value="1"/>
</dbReference>
<evidence type="ECO:0000313" key="14">
    <source>
        <dbReference type="EMBL" id="ODM03502.1"/>
    </source>
</evidence>
<dbReference type="Gene3D" id="3.20.20.80">
    <property type="entry name" value="Glycosidases"/>
    <property type="match status" value="1"/>
</dbReference>
<dbReference type="InterPro" id="IPR013529">
    <property type="entry name" value="Glyco_hydro_42_N"/>
</dbReference>
<organism evidence="14 15">
    <name type="scientific">Eisenbergiella tayi</name>
    <dbReference type="NCBI Taxonomy" id="1432052"/>
    <lineage>
        <taxon>Bacteria</taxon>
        <taxon>Bacillati</taxon>
        <taxon>Bacillota</taxon>
        <taxon>Clostridia</taxon>
        <taxon>Lachnospirales</taxon>
        <taxon>Lachnospiraceae</taxon>
        <taxon>Eisenbergiella</taxon>
    </lineage>
</organism>
<evidence type="ECO:0000259" key="12">
    <source>
        <dbReference type="Pfam" id="PF08532"/>
    </source>
</evidence>
<comment type="catalytic activity">
    <reaction evidence="1 8">
        <text>Hydrolysis of terminal non-reducing beta-D-galactose residues in beta-D-galactosides.</text>
        <dbReference type="EC" id="3.2.1.23"/>
    </reaction>
</comment>
<dbReference type="InterPro" id="IPR013738">
    <property type="entry name" value="Beta_galactosidase_Trimer"/>
</dbReference>
<dbReference type="InterPro" id="IPR003476">
    <property type="entry name" value="Glyco_hydro_42"/>
</dbReference>
<dbReference type="InterPro" id="IPR017853">
    <property type="entry name" value="GH"/>
</dbReference>
<dbReference type="PATRIC" id="fig|1432052.4.peg.4770"/>
<sequence>MERSMKLDKITLGTCYYPEHWPEEMWEEDLQRMLASGIEVIRIAEFAWSKIEPREGEFTYEFFDRFLEKAEKAGMKVIFCTPSATPPAWLTNKYPEVLNANINGVLYRHGCRRHYNYNSPKYQELVKRIVEKSASHYASHPSIIGWQIDNELNCETSEFYSESDSAAFRVFLKKKYDTLDALNEAWGTVFWNQTYTDWEEIYVPRPTPSNSTNPHEVLDYVRFVSDSACRFAGMQSDILKKYVKPGDFITTNGLFGNLDNHRMTEESLDFITYDSYPNFAYCLDDYEPGEGKMRDRKWSRNLAEARAISPVFGIMEQQSGANGWNTRMEAPTPKPGQMTLWTMQSIGHGADYVSYFRWRTCTVGTEIYWHGILDYSGRDNRRLAEVKEIHKKVGALAPVTGAHYRAEVGIVKDYDNIWDAGLDRWHQRVDRESSKGLFAACQKTHTPFDFCYLDHMRAEDLFPYKVLFYPHATIVTQETADKLTAYVEQGGCLVLGCRTGYKQENGKCVMSKLPGLLQPLAGTDIPEYTFVSPAEGTVYADWDGVQIEASIFNDLLEPLTEQAKVEARYVSSYYAGTPALIINEKGKGRVYYFGGAFNEHTAQVFLEKLGAAQPYQDIIALPEGCELMVREAQDGSQYFFVLNYLEEAAEICLKESFLDLFEGKEVQGELELPPFGTKVFARKK</sequence>
<dbReference type="InterPro" id="IPR013780">
    <property type="entry name" value="Glyco_hydro_b"/>
</dbReference>
<dbReference type="GO" id="GO:0046872">
    <property type="term" value="F:metal ion binding"/>
    <property type="evidence" value="ECO:0007669"/>
    <property type="project" value="UniProtKB-KW"/>
</dbReference>
<evidence type="ECO:0000256" key="10">
    <source>
        <dbReference type="PIRSR" id="PIRSR001084-2"/>
    </source>
</evidence>
<dbReference type="Gene3D" id="2.60.40.1180">
    <property type="entry name" value="Golgi alpha-mannosidase II"/>
    <property type="match status" value="1"/>
</dbReference>
<evidence type="ECO:0000256" key="4">
    <source>
        <dbReference type="ARBA" id="ARBA00022723"/>
    </source>
</evidence>
<dbReference type="SUPFAM" id="SSF51445">
    <property type="entry name" value="(Trans)glycosidases"/>
    <property type="match status" value="1"/>
</dbReference>
<feature type="binding site" evidence="10">
    <location>
        <position position="112"/>
    </location>
    <ligand>
        <name>substrate</name>
    </ligand>
</feature>
<gene>
    <name evidence="14" type="primary">bgaA_2</name>
    <name evidence="14" type="ORF">BEI61_04298</name>
</gene>
<keyword evidence="7 8" id="KW-0326">Glycosidase</keyword>
<evidence type="ECO:0000256" key="1">
    <source>
        <dbReference type="ARBA" id="ARBA00001412"/>
    </source>
</evidence>
<dbReference type="AlphaFoldDB" id="A0A1E3A3Z3"/>
<dbReference type="EMBL" id="MCGH01000003">
    <property type="protein sequence ID" value="ODM03502.1"/>
    <property type="molecule type" value="Genomic_DNA"/>
</dbReference>
<accession>A0A1E3A3Z3</accession>
<feature type="binding site" evidence="10">
    <location>
        <position position="150"/>
    </location>
    <ligand>
        <name>substrate</name>
    </ligand>
</feature>
<dbReference type="RefSeq" id="WP_069153954.1">
    <property type="nucleotide sequence ID" value="NZ_MCGH01000003.1"/>
</dbReference>
<evidence type="ECO:0000256" key="2">
    <source>
        <dbReference type="ARBA" id="ARBA00005940"/>
    </source>
</evidence>
<dbReference type="EC" id="3.2.1.23" evidence="3 8"/>
<dbReference type="Pfam" id="PF08533">
    <property type="entry name" value="Glyco_hydro_42C"/>
    <property type="match status" value="1"/>
</dbReference>
<feature type="domain" description="Beta-galactosidase C-terminal" evidence="13">
    <location>
        <begin position="626"/>
        <end position="680"/>
    </location>
</feature>
<comment type="similarity">
    <text evidence="2 8">Belongs to the glycosyl hydrolase 42 family.</text>
</comment>
<dbReference type="CDD" id="cd03143">
    <property type="entry name" value="A4_beta-galactosidase_middle_domain"/>
    <property type="match status" value="1"/>
</dbReference>
<feature type="active site" description="Proton donor" evidence="9">
    <location>
        <position position="151"/>
    </location>
</feature>
<reference evidence="14 15" key="1">
    <citation type="submission" date="2016-07" db="EMBL/GenBank/DDBJ databases">
        <title>Characterization of isolates of Eisenbergiella tayi derived from blood cultures, using whole genome sequencing.</title>
        <authorList>
            <person name="Burdz T."/>
            <person name="Wiebe D."/>
            <person name="Huynh C."/>
            <person name="Bernard K."/>
        </authorList>
    </citation>
    <scope>NUCLEOTIDE SEQUENCE [LARGE SCALE GENOMIC DNA]</scope>
    <source>
        <strain evidence="14 15">NML 110608</strain>
    </source>
</reference>
<dbReference type="Gene3D" id="3.40.50.880">
    <property type="match status" value="1"/>
</dbReference>
<keyword evidence="5 8" id="KW-0378">Hydrolase</keyword>
<dbReference type="InterPro" id="IPR013739">
    <property type="entry name" value="Beta_galactosidase_C"/>
</dbReference>
<protein>
    <recommendedName>
        <fullName evidence="3 8">Beta-galactosidase</fullName>
        <shortName evidence="8">Beta-gal</shortName>
        <ecNumber evidence="3 8">3.2.1.23</ecNumber>
    </recommendedName>
</protein>
<evidence type="ECO:0000256" key="5">
    <source>
        <dbReference type="ARBA" id="ARBA00022801"/>
    </source>
</evidence>
<keyword evidence="6" id="KW-0862">Zinc</keyword>
<dbReference type="PANTHER" id="PTHR36447:SF2">
    <property type="entry name" value="BETA-GALACTOSIDASE YESZ"/>
    <property type="match status" value="1"/>
</dbReference>
<name>A0A1E3A3Z3_9FIRM</name>
<feature type="binding site" evidence="10">
    <location>
        <position position="324"/>
    </location>
    <ligand>
        <name>substrate</name>
    </ligand>
</feature>
<dbReference type="GO" id="GO:0009341">
    <property type="term" value="C:beta-galactosidase complex"/>
    <property type="evidence" value="ECO:0007669"/>
    <property type="project" value="InterPro"/>
</dbReference>
<dbReference type="GO" id="GO:0006012">
    <property type="term" value="P:galactose metabolic process"/>
    <property type="evidence" value="ECO:0007669"/>
    <property type="project" value="InterPro"/>
</dbReference>
<dbReference type="Proteomes" id="UP000094067">
    <property type="component" value="Unassembled WGS sequence"/>
</dbReference>
<dbReference type="GO" id="GO:0004565">
    <property type="term" value="F:beta-galactosidase activity"/>
    <property type="evidence" value="ECO:0007669"/>
    <property type="project" value="UniProtKB-EC"/>
</dbReference>
<evidence type="ECO:0000313" key="15">
    <source>
        <dbReference type="Proteomes" id="UP000094067"/>
    </source>
</evidence>
<dbReference type="Pfam" id="PF08532">
    <property type="entry name" value="Glyco_hydro_42M"/>
    <property type="match status" value="1"/>
</dbReference>
<evidence type="ECO:0000256" key="7">
    <source>
        <dbReference type="ARBA" id="ARBA00023295"/>
    </source>
</evidence>
<evidence type="ECO:0000256" key="3">
    <source>
        <dbReference type="ARBA" id="ARBA00012756"/>
    </source>
</evidence>
<evidence type="ECO:0000256" key="9">
    <source>
        <dbReference type="PIRSR" id="PIRSR001084-1"/>
    </source>
</evidence>
<proteinExistence type="inferred from homology"/>
<dbReference type="SUPFAM" id="SSF52317">
    <property type="entry name" value="Class I glutamine amidotransferase-like"/>
    <property type="match status" value="1"/>
</dbReference>
<feature type="active site" description="Nucleophile" evidence="9">
    <location>
        <position position="316"/>
    </location>
</feature>
<evidence type="ECO:0000259" key="13">
    <source>
        <dbReference type="Pfam" id="PF08533"/>
    </source>
</evidence>
<evidence type="ECO:0000256" key="8">
    <source>
        <dbReference type="PIRNR" id="PIRNR001084"/>
    </source>
</evidence>
<dbReference type="PIRSF" id="PIRSF001084">
    <property type="entry name" value="B-galactosidase"/>
    <property type="match status" value="1"/>
</dbReference>
<feature type="domain" description="Beta-galactosidase trimerisation" evidence="12">
    <location>
        <begin position="406"/>
        <end position="611"/>
    </location>
</feature>
<comment type="caution">
    <text evidence="14">The sequence shown here is derived from an EMBL/GenBank/DDBJ whole genome shotgun (WGS) entry which is preliminary data.</text>
</comment>
<evidence type="ECO:0000256" key="6">
    <source>
        <dbReference type="ARBA" id="ARBA00022833"/>
    </source>
</evidence>
<evidence type="ECO:0000259" key="11">
    <source>
        <dbReference type="Pfam" id="PF02449"/>
    </source>
</evidence>
<dbReference type="InterPro" id="IPR029062">
    <property type="entry name" value="Class_I_gatase-like"/>
</dbReference>
<dbReference type="PANTHER" id="PTHR36447">
    <property type="entry name" value="BETA-GALACTOSIDASE GANA"/>
    <property type="match status" value="1"/>
</dbReference>